<protein>
    <recommendedName>
        <fullName evidence="2">Rab GDP dissociation inhibitor</fullName>
    </recommendedName>
</protein>
<dbReference type="GO" id="GO:0015031">
    <property type="term" value="P:protein transport"/>
    <property type="evidence" value="ECO:0007669"/>
    <property type="project" value="InterPro"/>
</dbReference>
<evidence type="ECO:0000313" key="4">
    <source>
        <dbReference type="Proteomes" id="UP000027586"/>
    </source>
</evidence>
<keyword evidence="4" id="KW-1185">Reference proteome</keyword>
<dbReference type="STRING" id="1263082.A0A068RGD0"/>
<evidence type="ECO:0000256" key="2">
    <source>
        <dbReference type="RuleBase" id="RU363124"/>
    </source>
</evidence>
<dbReference type="PANTHER" id="PTHR11787:SF8">
    <property type="entry name" value="RAB GDP DISSOCIATION INHIBITOR"/>
    <property type="match status" value="1"/>
</dbReference>
<dbReference type="Pfam" id="PF00996">
    <property type="entry name" value="GDI"/>
    <property type="match status" value="1"/>
</dbReference>
<dbReference type="EMBL" id="CBTN010000003">
    <property type="protein sequence ID" value="CDH49238.1"/>
    <property type="molecule type" value="Genomic_DNA"/>
</dbReference>
<dbReference type="Proteomes" id="UP000027586">
    <property type="component" value="Unassembled WGS sequence"/>
</dbReference>
<dbReference type="Gene3D" id="1.10.405.10">
    <property type="entry name" value="Guanine Nucleotide Dissociation Inhibitor, domain 1"/>
    <property type="match status" value="1"/>
</dbReference>
<dbReference type="GO" id="GO:0005737">
    <property type="term" value="C:cytoplasm"/>
    <property type="evidence" value="ECO:0007669"/>
    <property type="project" value="TreeGrafter"/>
</dbReference>
<dbReference type="PANTHER" id="PTHR11787">
    <property type="entry name" value="RAB GDP-DISSOCIATION INHIBITOR"/>
    <property type="match status" value="1"/>
</dbReference>
<evidence type="ECO:0000256" key="1">
    <source>
        <dbReference type="ARBA" id="ARBA00005593"/>
    </source>
</evidence>
<proteinExistence type="inferred from homology"/>
<dbReference type="GO" id="GO:0016192">
    <property type="term" value="P:vesicle-mediated transport"/>
    <property type="evidence" value="ECO:0007669"/>
    <property type="project" value="TreeGrafter"/>
</dbReference>
<dbReference type="Gene3D" id="3.50.50.60">
    <property type="entry name" value="FAD/NAD(P)-binding domain"/>
    <property type="match status" value="1"/>
</dbReference>
<dbReference type="GO" id="GO:0005093">
    <property type="term" value="F:Rab GDP-dissociation inhibitor activity"/>
    <property type="evidence" value="ECO:0007669"/>
    <property type="project" value="InterPro"/>
</dbReference>
<organism evidence="3 4">
    <name type="scientific">Lichtheimia corymbifera JMRC:FSU:9682</name>
    <dbReference type="NCBI Taxonomy" id="1263082"/>
    <lineage>
        <taxon>Eukaryota</taxon>
        <taxon>Fungi</taxon>
        <taxon>Fungi incertae sedis</taxon>
        <taxon>Mucoromycota</taxon>
        <taxon>Mucoromycotina</taxon>
        <taxon>Mucoromycetes</taxon>
        <taxon>Mucorales</taxon>
        <taxon>Lichtheimiaceae</taxon>
        <taxon>Lichtheimia</taxon>
    </lineage>
</organism>
<name>A0A068RGD0_9FUNG</name>
<dbReference type="VEuPathDB" id="FungiDB:LCOR_00989.1"/>
<dbReference type="OrthoDB" id="9446342at2759"/>
<dbReference type="InterPro" id="IPR036188">
    <property type="entry name" value="FAD/NAD-bd_sf"/>
</dbReference>
<dbReference type="PRINTS" id="PR00892">
    <property type="entry name" value="RABGDI"/>
</dbReference>
<comment type="caution">
    <text evidence="3">The sequence shown here is derived from an EMBL/GenBank/DDBJ whole genome shotgun (WGS) entry which is preliminary data.</text>
</comment>
<dbReference type="FunFam" id="1.10.405.10:FF:000001">
    <property type="entry name" value="Rab GDP dissociation inhibitor"/>
    <property type="match status" value="1"/>
</dbReference>
<dbReference type="InterPro" id="IPR000806">
    <property type="entry name" value="RabGDI"/>
</dbReference>
<dbReference type="PRINTS" id="PR00891">
    <property type="entry name" value="RABGDIREP"/>
</dbReference>
<evidence type="ECO:0000313" key="3">
    <source>
        <dbReference type="EMBL" id="CDH49238.1"/>
    </source>
</evidence>
<dbReference type="SUPFAM" id="SSF51905">
    <property type="entry name" value="FAD/NAD(P)-binding domain"/>
    <property type="match status" value="2"/>
</dbReference>
<dbReference type="GO" id="GO:0007264">
    <property type="term" value="P:small GTPase-mediated signal transduction"/>
    <property type="evidence" value="ECO:0007669"/>
    <property type="project" value="InterPro"/>
</dbReference>
<reference evidence="3" key="1">
    <citation type="submission" date="2013-08" db="EMBL/GenBank/DDBJ databases">
        <title>Gene expansion shapes genome architecture in the human pathogen Lichtheimia corymbifera: an evolutionary genomics analysis in the ancient terrestrial Mucorales (Mucoromycotina).</title>
        <authorList>
            <person name="Schwartze V.U."/>
            <person name="Winter S."/>
            <person name="Shelest E."/>
            <person name="Marcet-Houben M."/>
            <person name="Horn F."/>
            <person name="Wehner S."/>
            <person name="Hoffmann K."/>
            <person name="Riege K."/>
            <person name="Sammeth M."/>
            <person name="Nowrousian M."/>
            <person name="Valiante V."/>
            <person name="Linde J."/>
            <person name="Jacobsen I.D."/>
            <person name="Marz M."/>
            <person name="Brakhage A.A."/>
            <person name="Gabaldon T."/>
            <person name="Bocker S."/>
            <person name="Voigt K."/>
        </authorList>
    </citation>
    <scope>NUCLEOTIDE SEQUENCE [LARGE SCALE GENOMIC DNA]</scope>
    <source>
        <strain evidence="3">FSU 9682</strain>
    </source>
</reference>
<sequence length="441" mass="49299">MDEEYDVIVLGTGLTECILSGLLSVDGKKVLHMDRNDYYGGESASLNLTQLYNKIRPGQEVPKDLGRDRDWNIDLIPKFMMANGEIVRFLTHTDVTRYLEFKQISGSYVYRGGKIAKVPSNEMEALSSPLMGIFEKRRMKKFLEWVQAWDDNNPATHNGLNIGTDTMTTVYKKFGLDSGTQDFIGHAMALHLDDNYLQQPARDTVEKIRLYAASVLRYGKSPYIYPLYGLGDLPQAFARLSAVYGGTYMLDKAVSELVYDENGQVSGVKAGDDVVKAKKVICDPSYAPGKVRKIGSVVRAICFLTHPIPNTGDIDSVQIVIPQNQVGRKHDVYVACVSNAHMVCPKDFYLAIVSTIVETDNPEQEIESGLKLLGPIHDKFVTVSPLEEPLEDGTKDQVFISKSYDATSHFETVCDDVHDLWKRITGEPLVLKKRNPEEETA</sequence>
<dbReference type="SUPFAM" id="SSF54373">
    <property type="entry name" value="FAD-linked reductases, C-terminal domain"/>
    <property type="match status" value="1"/>
</dbReference>
<dbReference type="AlphaFoldDB" id="A0A068RGD0"/>
<accession>A0A068RGD0</accession>
<comment type="similarity">
    <text evidence="1 2">Belongs to the Rab GDI family.</text>
</comment>
<dbReference type="Gene3D" id="3.30.519.10">
    <property type="entry name" value="Guanine Nucleotide Dissociation Inhibitor, domain 2"/>
    <property type="match status" value="1"/>
</dbReference>
<gene>
    <name evidence="3" type="ORF">LCOR_00989.1</name>
</gene>
<dbReference type="InterPro" id="IPR018203">
    <property type="entry name" value="GDP_dissociation_inhibitor"/>
</dbReference>